<dbReference type="Gene3D" id="3.80.10.10">
    <property type="entry name" value="Ribonuclease Inhibitor"/>
    <property type="match status" value="4"/>
</dbReference>
<reference evidence="2" key="1">
    <citation type="submission" date="2021-02" db="EMBL/GenBank/DDBJ databases">
        <authorList>
            <person name="Dougan E. K."/>
            <person name="Rhodes N."/>
            <person name="Thang M."/>
            <person name="Chan C."/>
        </authorList>
    </citation>
    <scope>NUCLEOTIDE SEQUENCE</scope>
</reference>
<accession>A0A812YJQ1</accession>
<keyword evidence="1" id="KW-0677">Repeat</keyword>
<dbReference type="OrthoDB" id="292937at2759"/>
<dbReference type="Proteomes" id="UP000601435">
    <property type="component" value="Unassembled WGS sequence"/>
</dbReference>
<evidence type="ECO:0000313" key="3">
    <source>
        <dbReference type="Proteomes" id="UP000601435"/>
    </source>
</evidence>
<dbReference type="PANTHER" id="PTHR24111">
    <property type="entry name" value="LEUCINE-RICH REPEAT-CONTAINING PROTEIN 34"/>
    <property type="match status" value="1"/>
</dbReference>
<dbReference type="EMBL" id="CAJNJA010042215">
    <property type="protein sequence ID" value="CAE7781647.1"/>
    <property type="molecule type" value="Genomic_DNA"/>
</dbReference>
<dbReference type="PANTHER" id="PTHR24111:SF0">
    <property type="entry name" value="LEUCINE-RICH REPEAT-CONTAINING PROTEIN"/>
    <property type="match status" value="1"/>
</dbReference>
<gene>
    <name evidence="2" type="primary">Nlrc3</name>
    <name evidence="2" type="ORF">SNEC2469_LOCUS22905</name>
</gene>
<evidence type="ECO:0000313" key="2">
    <source>
        <dbReference type="EMBL" id="CAE7781647.1"/>
    </source>
</evidence>
<dbReference type="SUPFAM" id="SSF52047">
    <property type="entry name" value="RNI-like"/>
    <property type="match status" value="2"/>
</dbReference>
<dbReference type="AlphaFoldDB" id="A0A812YJQ1"/>
<comment type="caution">
    <text evidence="2">The sequence shown here is derived from an EMBL/GenBank/DDBJ whole genome shotgun (WGS) entry which is preliminary data.</text>
</comment>
<proteinExistence type="predicted"/>
<evidence type="ECO:0000256" key="1">
    <source>
        <dbReference type="ARBA" id="ARBA00022737"/>
    </source>
</evidence>
<dbReference type="InterPro" id="IPR032675">
    <property type="entry name" value="LRR_dom_sf"/>
</dbReference>
<keyword evidence="3" id="KW-1185">Reference proteome</keyword>
<dbReference type="InterPro" id="IPR052201">
    <property type="entry name" value="LRR-containing_regulator"/>
</dbReference>
<name>A0A812YJQ1_9DINO</name>
<organism evidence="2 3">
    <name type="scientific">Symbiodinium necroappetens</name>
    <dbReference type="NCBI Taxonomy" id="1628268"/>
    <lineage>
        <taxon>Eukaryota</taxon>
        <taxon>Sar</taxon>
        <taxon>Alveolata</taxon>
        <taxon>Dinophyceae</taxon>
        <taxon>Suessiales</taxon>
        <taxon>Symbiodiniaceae</taxon>
        <taxon>Symbiodinium</taxon>
    </lineage>
</organism>
<dbReference type="SMART" id="SM00368">
    <property type="entry name" value="LRR_RI"/>
    <property type="match status" value="7"/>
</dbReference>
<sequence length="476" mass="52165">MSHMHVLYAHDHNWTFRLESLTPDDVWDVALKNSEHLVTVYDAASKTVRRRPLKELVANRVPYRSRGWCKAEVEWSSCRSKSEQNQWIDAPESEAGGGCAQLQGKVPMTPELFQEDMRKAEFTHRDDAVAVLELQRKIFHQKVSECQRALRANLPKGELSQLAKALIHYKKLKVLHLRNMDVCAAEAEEFAKVLAMNSTITELEISVAGSVRAECGAFWKSLVEMLKSNATITSLNLGFNGIGDDFIKALAETLATNSTLTSVDLRGNSITSEGCKGLAKALKTNGSITTLDLRQNDILAGGFKAFAEALTTNRTITTINLDYNGSGHEWLWELQEIFKTRKESTVPIVEDAAAAQSHVWTGEVRIQTLASRLKSNSITTRLGLESNFSNQQRIGVEGIKALALALKTNRTITKISLKDNYMEDEGCKALRCAGGLSSLDAPSVPCEALADALVTNGALASIDLGSNGIGDEGCKA</sequence>
<dbReference type="Pfam" id="PF13516">
    <property type="entry name" value="LRR_6"/>
    <property type="match status" value="4"/>
</dbReference>
<protein>
    <submittedName>
        <fullName evidence="2">Nlrc3 protein</fullName>
    </submittedName>
</protein>
<dbReference type="InterPro" id="IPR001611">
    <property type="entry name" value="Leu-rich_rpt"/>
</dbReference>